<evidence type="ECO:0000259" key="1">
    <source>
        <dbReference type="Pfam" id="PF01796"/>
    </source>
</evidence>
<proteinExistence type="predicted"/>
<dbReference type="Pfam" id="PF01796">
    <property type="entry name" value="OB_ChsH2_C"/>
    <property type="match status" value="1"/>
</dbReference>
<evidence type="ECO:0000313" key="3">
    <source>
        <dbReference type="Proteomes" id="UP000482155"/>
    </source>
</evidence>
<accession>A0A6B3SY95</accession>
<comment type="caution">
    <text evidence="2">The sequence shown here is derived from an EMBL/GenBank/DDBJ whole genome shotgun (WGS) entry which is preliminary data.</text>
</comment>
<evidence type="ECO:0000313" key="2">
    <source>
        <dbReference type="EMBL" id="NEX64685.1"/>
    </source>
</evidence>
<name>A0A6B3SY95_9BURK</name>
<protein>
    <submittedName>
        <fullName evidence="2">OB-fold domain-containing protein</fullName>
    </submittedName>
</protein>
<keyword evidence="3" id="KW-1185">Reference proteome</keyword>
<sequence>MKISKWMGPHFRETPRGMVLVATQLAGAPAQFPPVEFLHGDQRPAEVELGPSGHLYSYTVVHASKDKPPYGLAMVDFEPGVRAFGRLLFDGQPPALGSRVRVVPFALQDGTPDYAFQE</sequence>
<dbReference type="AlphaFoldDB" id="A0A6B3SY95"/>
<reference evidence="2 3" key="1">
    <citation type="submission" date="2020-02" db="EMBL/GenBank/DDBJ databases">
        <authorList>
            <person name="Kim M.K."/>
        </authorList>
    </citation>
    <scope>NUCLEOTIDE SEQUENCE [LARGE SCALE GENOMIC DNA]</scope>
    <source>
        <strain evidence="2 3">17J57-3</strain>
    </source>
</reference>
<feature type="domain" description="ChsH2 C-terminal OB-fold" evidence="1">
    <location>
        <begin position="46"/>
        <end position="103"/>
    </location>
</feature>
<organism evidence="2 3">
    <name type="scientific">Noviherbaspirillum galbum</name>
    <dbReference type="NCBI Taxonomy" id="2709383"/>
    <lineage>
        <taxon>Bacteria</taxon>
        <taxon>Pseudomonadati</taxon>
        <taxon>Pseudomonadota</taxon>
        <taxon>Betaproteobacteria</taxon>
        <taxon>Burkholderiales</taxon>
        <taxon>Oxalobacteraceae</taxon>
        <taxon>Noviherbaspirillum</taxon>
    </lineage>
</organism>
<dbReference type="InterPro" id="IPR002878">
    <property type="entry name" value="ChsH2_C"/>
</dbReference>
<dbReference type="InterPro" id="IPR012340">
    <property type="entry name" value="NA-bd_OB-fold"/>
</dbReference>
<gene>
    <name evidence="2" type="ORF">G3574_26705</name>
</gene>
<dbReference type="RefSeq" id="WP_163968621.1">
    <property type="nucleotide sequence ID" value="NZ_JAAIVB010000085.1"/>
</dbReference>
<dbReference type="SUPFAM" id="SSF50249">
    <property type="entry name" value="Nucleic acid-binding proteins"/>
    <property type="match status" value="1"/>
</dbReference>
<dbReference type="EMBL" id="JAAIVB010000085">
    <property type="protein sequence ID" value="NEX64685.1"/>
    <property type="molecule type" value="Genomic_DNA"/>
</dbReference>
<dbReference type="Proteomes" id="UP000482155">
    <property type="component" value="Unassembled WGS sequence"/>
</dbReference>